<dbReference type="GO" id="GO:0005777">
    <property type="term" value="C:peroxisome"/>
    <property type="evidence" value="ECO:0007669"/>
    <property type="project" value="TreeGrafter"/>
</dbReference>
<keyword evidence="6" id="KW-0659">Purine metabolism</keyword>
<dbReference type="NCBIfam" id="TIGR03164">
    <property type="entry name" value="UHCUDC"/>
    <property type="match status" value="1"/>
</dbReference>
<dbReference type="GO" id="GO:0000255">
    <property type="term" value="P:allantoin metabolic process"/>
    <property type="evidence" value="ECO:0007669"/>
    <property type="project" value="InterPro"/>
</dbReference>
<dbReference type="InterPro" id="IPR018020">
    <property type="entry name" value="OHCU_decarboxylase"/>
</dbReference>
<dbReference type="GO" id="GO:0019628">
    <property type="term" value="P:urate catabolic process"/>
    <property type="evidence" value="ECO:0007669"/>
    <property type="project" value="TreeGrafter"/>
</dbReference>
<dbReference type="EC" id="4.1.1.97" evidence="5"/>
<dbReference type="Gene3D" id="1.10.3330.10">
    <property type="entry name" value="Oxo-4-hydroxy-4-carboxy-5-ureidoimidazoline decarboxylase"/>
    <property type="match status" value="1"/>
</dbReference>
<evidence type="ECO:0000256" key="5">
    <source>
        <dbReference type="ARBA" id="ARBA00012257"/>
    </source>
</evidence>
<dbReference type="SUPFAM" id="SSF158694">
    <property type="entry name" value="UraD-Like"/>
    <property type="match status" value="1"/>
</dbReference>
<comment type="pathway">
    <text evidence="3">Purine metabolism; urate degradation; (S)-allantoin from urate: step 3/3.</text>
</comment>
<organism evidence="13 14">
    <name type="scientific">Gryllus longicercus</name>
    <dbReference type="NCBI Taxonomy" id="2509291"/>
    <lineage>
        <taxon>Eukaryota</taxon>
        <taxon>Metazoa</taxon>
        <taxon>Ecdysozoa</taxon>
        <taxon>Arthropoda</taxon>
        <taxon>Hexapoda</taxon>
        <taxon>Insecta</taxon>
        <taxon>Pterygota</taxon>
        <taxon>Neoptera</taxon>
        <taxon>Polyneoptera</taxon>
        <taxon>Orthoptera</taxon>
        <taxon>Ensifera</taxon>
        <taxon>Gryllidea</taxon>
        <taxon>Grylloidea</taxon>
        <taxon>Gryllidae</taxon>
        <taxon>Gryllinae</taxon>
        <taxon>Gryllus</taxon>
    </lineage>
</organism>
<dbReference type="InterPro" id="IPR036778">
    <property type="entry name" value="OHCU_decarboxylase_sf"/>
</dbReference>
<evidence type="ECO:0000256" key="7">
    <source>
        <dbReference type="ARBA" id="ARBA00022793"/>
    </source>
</evidence>
<evidence type="ECO:0000313" key="13">
    <source>
        <dbReference type="EMBL" id="KAK7871058.1"/>
    </source>
</evidence>
<dbReference type="InterPro" id="IPR017580">
    <property type="entry name" value="OHCU_decarboxylase-1"/>
</dbReference>
<evidence type="ECO:0000256" key="10">
    <source>
        <dbReference type="ARBA" id="ARBA00032116"/>
    </source>
</evidence>
<dbReference type="AlphaFoldDB" id="A0AAN9VVJ6"/>
<dbReference type="GO" id="GO:0006144">
    <property type="term" value="P:purine nucleobase metabolic process"/>
    <property type="evidence" value="ECO:0007669"/>
    <property type="project" value="UniProtKB-KW"/>
</dbReference>
<keyword evidence="14" id="KW-1185">Reference proteome</keyword>
<feature type="domain" description="Oxo-4-hydroxy-4-carboxy-5-ureidoimidazoline decarboxylase" evidence="12">
    <location>
        <begin position="39"/>
        <end position="196"/>
    </location>
</feature>
<dbReference type="Proteomes" id="UP001378592">
    <property type="component" value="Unassembled WGS sequence"/>
</dbReference>
<reference evidence="13 14" key="1">
    <citation type="submission" date="2024-03" db="EMBL/GenBank/DDBJ databases">
        <title>The genome assembly and annotation of the cricket Gryllus longicercus Weissman &amp; Gray.</title>
        <authorList>
            <person name="Szrajer S."/>
            <person name="Gray D."/>
            <person name="Ylla G."/>
        </authorList>
    </citation>
    <scope>NUCLEOTIDE SEQUENCE [LARGE SCALE GENOMIC DNA]</scope>
    <source>
        <strain evidence="13">DAG 2021-001</strain>
        <tissue evidence="13">Whole body minus gut</tissue>
    </source>
</reference>
<evidence type="ECO:0000256" key="2">
    <source>
        <dbReference type="ARBA" id="ARBA00002506"/>
    </source>
</evidence>
<evidence type="ECO:0000256" key="3">
    <source>
        <dbReference type="ARBA" id="ARBA00004754"/>
    </source>
</evidence>
<dbReference type="Pfam" id="PF09349">
    <property type="entry name" value="OHCU_decarbox"/>
    <property type="match status" value="1"/>
</dbReference>
<protein>
    <recommendedName>
        <fullName evidence="5">2-oxo-4-hydroxy-4-carboxy-5-ureidoimidazoline decarboxylase</fullName>
        <ecNumber evidence="5">4.1.1.97</ecNumber>
    </recommendedName>
    <alternativeName>
        <fullName evidence="10">Parahox neighbor</fullName>
    </alternativeName>
    <alternativeName>
        <fullName evidence="9">Ureidoimidazoline (2-oxo-4-hydroxy-4-carboxy-5-) decarboxylase</fullName>
    </alternativeName>
</protein>
<sequence length="202" mass="22345">MASWWKDAAAVILSTCAAPGAADARPPAPPPRLSLAQMNALPDVDFRRIFSNVVECCPEVAVALATQRPFSSVGAAAQAAADILEALPEAARRRVLLLHPDLAGRLAQHGLLTAESQREQQAAGVLRLDPERAQRLALLNTRYRERFGFPYVVCAREKKSSEQILEDLQQRVERSREDELRTGIDEVKKICRLRLQELVADD</sequence>
<dbReference type="PANTHER" id="PTHR43466:SF1">
    <property type="entry name" value="2-OXO-4-HYDROXY-4-CARBOXY-5-UREIDOIMIDAZOLINE DECARBOXYLASE-RELATED"/>
    <property type="match status" value="1"/>
</dbReference>
<feature type="chain" id="PRO_5042883847" description="2-oxo-4-hydroxy-4-carboxy-5-ureidoimidazoline decarboxylase" evidence="11">
    <location>
        <begin position="25"/>
        <end position="202"/>
    </location>
</feature>
<proteinExistence type="inferred from homology"/>
<keyword evidence="7" id="KW-0210">Decarboxylase</keyword>
<dbReference type="PANTHER" id="PTHR43466">
    <property type="entry name" value="2-OXO-4-HYDROXY-4-CARBOXY-5-UREIDOIMIDAZOLINE DECARBOXYLASE-RELATED"/>
    <property type="match status" value="1"/>
</dbReference>
<comment type="catalytic activity">
    <reaction evidence="1">
        <text>5-hydroxy-2-oxo-4-ureido-2,5-dihydro-1H-imidazole-5-carboxylate + H(+) = (S)-allantoin + CO2</text>
        <dbReference type="Rhea" id="RHEA:26301"/>
        <dbReference type="ChEBI" id="CHEBI:15378"/>
        <dbReference type="ChEBI" id="CHEBI:15678"/>
        <dbReference type="ChEBI" id="CHEBI:16526"/>
        <dbReference type="ChEBI" id="CHEBI:58639"/>
        <dbReference type="EC" id="4.1.1.97"/>
    </reaction>
</comment>
<evidence type="ECO:0000256" key="6">
    <source>
        <dbReference type="ARBA" id="ARBA00022631"/>
    </source>
</evidence>
<evidence type="ECO:0000256" key="11">
    <source>
        <dbReference type="SAM" id="SignalP"/>
    </source>
</evidence>
<evidence type="ECO:0000256" key="1">
    <source>
        <dbReference type="ARBA" id="ARBA00001163"/>
    </source>
</evidence>
<dbReference type="GO" id="GO:0051997">
    <property type="term" value="F:2-oxo-4-hydroxy-4-carboxy-5-ureidoimidazoline decarboxylase activity"/>
    <property type="evidence" value="ECO:0007669"/>
    <property type="project" value="UniProtKB-EC"/>
</dbReference>
<accession>A0AAN9VVJ6</accession>
<evidence type="ECO:0000313" key="14">
    <source>
        <dbReference type="Proteomes" id="UP001378592"/>
    </source>
</evidence>
<comment type="function">
    <text evidence="2">Catalyzes the stereoselective decarboxylation of 2-oxo-4-hydroxy-4-carboxy-5-ureidoimidazoline (OHCU) to (S)-allantoin.</text>
</comment>
<comment type="caution">
    <text evidence="13">The sequence shown here is derived from an EMBL/GenBank/DDBJ whole genome shotgun (WGS) entry which is preliminary data.</text>
</comment>
<name>A0AAN9VVJ6_9ORTH</name>
<keyword evidence="11" id="KW-0732">Signal</keyword>
<gene>
    <name evidence="13" type="ORF">R5R35_007260</name>
</gene>
<evidence type="ECO:0000259" key="12">
    <source>
        <dbReference type="Pfam" id="PF09349"/>
    </source>
</evidence>
<keyword evidence="8" id="KW-0456">Lyase</keyword>
<evidence type="ECO:0000256" key="4">
    <source>
        <dbReference type="ARBA" id="ARBA00005793"/>
    </source>
</evidence>
<dbReference type="EMBL" id="JAZDUA010000046">
    <property type="protein sequence ID" value="KAK7871058.1"/>
    <property type="molecule type" value="Genomic_DNA"/>
</dbReference>
<evidence type="ECO:0000256" key="8">
    <source>
        <dbReference type="ARBA" id="ARBA00023239"/>
    </source>
</evidence>
<comment type="similarity">
    <text evidence="4">Belongs to the OHCU decarboxylase family.</text>
</comment>
<evidence type="ECO:0000256" key="9">
    <source>
        <dbReference type="ARBA" id="ARBA00030624"/>
    </source>
</evidence>
<feature type="signal peptide" evidence="11">
    <location>
        <begin position="1"/>
        <end position="24"/>
    </location>
</feature>